<dbReference type="EMBL" id="CYTW01000001">
    <property type="protein sequence ID" value="CUJ94323.1"/>
    <property type="molecule type" value="Genomic_DNA"/>
</dbReference>
<organism evidence="2 3">
    <name type="scientific">Shimia thalassica</name>
    <dbReference type="NCBI Taxonomy" id="1715693"/>
    <lineage>
        <taxon>Bacteria</taxon>
        <taxon>Pseudomonadati</taxon>
        <taxon>Pseudomonadota</taxon>
        <taxon>Alphaproteobacteria</taxon>
        <taxon>Rhodobacterales</taxon>
        <taxon>Roseobacteraceae</taxon>
    </lineage>
</organism>
<feature type="transmembrane region" description="Helical" evidence="1">
    <location>
        <begin position="31"/>
        <end position="53"/>
    </location>
</feature>
<dbReference type="GeneID" id="83880776"/>
<evidence type="ECO:0000256" key="1">
    <source>
        <dbReference type="SAM" id="Phobius"/>
    </source>
</evidence>
<keyword evidence="1" id="KW-1133">Transmembrane helix</keyword>
<feature type="transmembrane region" description="Helical" evidence="1">
    <location>
        <begin position="65"/>
        <end position="85"/>
    </location>
</feature>
<dbReference type="STRING" id="1715693.PH7735_01731"/>
<accession>A0A0P1I718</accession>
<protein>
    <recommendedName>
        <fullName evidence="4">Tellurium resistance protein</fullName>
    </recommendedName>
</protein>
<feature type="transmembrane region" description="Helical" evidence="1">
    <location>
        <begin position="123"/>
        <end position="142"/>
    </location>
</feature>
<name>A0A0P1I718_9RHOB</name>
<dbReference type="NCBIfam" id="NF033773">
    <property type="entry name" value="tellur_TrgA"/>
    <property type="match status" value="1"/>
</dbReference>
<dbReference type="InterPro" id="IPR047784">
    <property type="entry name" value="TrgA"/>
</dbReference>
<keyword evidence="3" id="KW-1185">Reference proteome</keyword>
<evidence type="ECO:0000313" key="3">
    <source>
        <dbReference type="Proteomes" id="UP000051870"/>
    </source>
</evidence>
<dbReference type="RefSeq" id="WP_058310825.1">
    <property type="nucleotide sequence ID" value="NZ_CANLZE010000001.1"/>
</dbReference>
<gene>
    <name evidence="2" type="ORF">PH7735_01731</name>
</gene>
<dbReference type="Proteomes" id="UP000051870">
    <property type="component" value="Unassembled WGS sequence"/>
</dbReference>
<proteinExistence type="predicted"/>
<keyword evidence="1" id="KW-0472">Membrane</keyword>
<sequence length="146" mass="15662">MPTTNRLAAAICLAILGAVIAELVKPLMPEGTGFGHFTLTSAGIGVVVGWFILGPRVGGTYVNAINSGITSVVILIVVGLFTFGANEMLRQALRHRFDDPMVAIKAILEEAIDYAQYLLDVKVIATLVVGAIVSGIVTEFSYRRWR</sequence>
<keyword evidence="1" id="KW-0812">Transmembrane</keyword>
<evidence type="ECO:0000313" key="2">
    <source>
        <dbReference type="EMBL" id="CUJ94323.1"/>
    </source>
</evidence>
<reference evidence="3" key="1">
    <citation type="submission" date="2015-09" db="EMBL/GenBank/DDBJ databases">
        <authorList>
            <person name="Rodrigo-Torres Lidia"/>
            <person name="Arahal R.David."/>
        </authorList>
    </citation>
    <scope>NUCLEOTIDE SEQUENCE [LARGE SCALE GENOMIC DNA]</scope>
    <source>
        <strain evidence="3">CECT 7735</strain>
    </source>
</reference>
<evidence type="ECO:0008006" key="4">
    <source>
        <dbReference type="Google" id="ProtNLM"/>
    </source>
</evidence>
<dbReference type="AlphaFoldDB" id="A0A0P1I718"/>